<evidence type="ECO:0000256" key="6">
    <source>
        <dbReference type="ARBA" id="ARBA00022989"/>
    </source>
</evidence>
<keyword evidence="6 9" id="KW-1133">Transmembrane helix</keyword>
<dbReference type="Pfam" id="PF04290">
    <property type="entry name" value="DctQ"/>
    <property type="match status" value="1"/>
</dbReference>
<reference evidence="11 12" key="1">
    <citation type="submission" date="2014-09" db="EMBL/GenBank/DDBJ databases">
        <authorList>
            <person name="Urmite Genomes Urmite Genomes"/>
        </authorList>
    </citation>
    <scope>NUCLEOTIDE SEQUENCE [LARGE SCALE GENOMIC DNA]</scope>
    <source>
        <strain evidence="11 12">ES2</strain>
    </source>
</reference>
<comment type="similarity">
    <text evidence="8">Belongs to the TRAP transporter small permease family.</text>
</comment>
<dbReference type="EMBL" id="CCXS01000001">
    <property type="protein sequence ID" value="CEG21357.1"/>
    <property type="molecule type" value="Genomic_DNA"/>
</dbReference>
<evidence type="ECO:0000256" key="4">
    <source>
        <dbReference type="ARBA" id="ARBA00022519"/>
    </source>
</evidence>
<feature type="transmembrane region" description="Helical" evidence="9">
    <location>
        <begin position="12"/>
        <end position="37"/>
    </location>
</feature>
<feature type="domain" description="Tripartite ATP-independent periplasmic transporters DctQ component" evidence="10">
    <location>
        <begin position="25"/>
        <end position="150"/>
    </location>
</feature>
<gene>
    <name evidence="11" type="primary">siaT_1</name>
    <name evidence="11" type="ORF">BN1080_00266</name>
</gene>
<evidence type="ECO:0000256" key="7">
    <source>
        <dbReference type="ARBA" id="ARBA00023136"/>
    </source>
</evidence>
<dbReference type="RefSeq" id="WP_199876568.1">
    <property type="nucleotide sequence ID" value="NZ_CCXS01000001.1"/>
</dbReference>
<evidence type="ECO:0000313" key="12">
    <source>
        <dbReference type="Proteomes" id="UP000043699"/>
    </source>
</evidence>
<accession>A0A098EHR4</accession>
<dbReference type="AlphaFoldDB" id="A0A098EHR4"/>
<protein>
    <submittedName>
        <fullName evidence="11">Sialic acid TRAP transporter permease protein SiaT</fullName>
    </submittedName>
</protein>
<evidence type="ECO:0000256" key="1">
    <source>
        <dbReference type="ARBA" id="ARBA00004429"/>
    </source>
</evidence>
<comment type="subcellular location">
    <subcellularLocation>
        <location evidence="1">Cell inner membrane</location>
        <topology evidence="1">Multi-pass membrane protein</topology>
    </subcellularLocation>
</comment>
<evidence type="ECO:0000256" key="5">
    <source>
        <dbReference type="ARBA" id="ARBA00022692"/>
    </source>
</evidence>
<feature type="transmembrane region" description="Helical" evidence="9">
    <location>
        <begin position="85"/>
        <end position="111"/>
    </location>
</feature>
<keyword evidence="12" id="KW-1185">Reference proteome</keyword>
<dbReference type="InterPro" id="IPR055348">
    <property type="entry name" value="DctQ"/>
</dbReference>
<feature type="transmembrane region" description="Helical" evidence="9">
    <location>
        <begin position="43"/>
        <end position="64"/>
    </location>
</feature>
<sequence>MIKKVAGGYAKFENFITNLLMIGVVAFVFIASIMRWVGFPLSWSVEFAQFLFVWVIFLGANRCLREDRHIGVDFFVKKLKPKTKAVLEIIINVLIMAFLVFLINFGIQLSIENSVRLISNLPLSYSFITMAVPIGSILMLITLIFKVAQKINVLKTTSV</sequence>
<evidence type="ECO:0000256" key="2">
    <source>
        <dbReference type="ARBA" id="ARBA00022448"/>
    </source>
</evidence>
<organism evidence="11 12">
    <name type="scientific">Planococcus massiliensis</name>
    <dbReference type="NCBI Taxonomy" id="1499687"/>
    <lineage>
        <taxon>Bacteria</taxon>
        <taxon>Bacillati</taxon>
        <taxon>Bacillota</taxon>
        <taxon>Bacilli</taxon>
        <taxon>Bacillales</taxon>
        <taxon>Caryophanaceae</taxon>
        <taxon>Planococcus</taxon>
    </lineage>
</organism>
<dbReference type="InterPro" id="IPR007387">
    <property type="entry name" value="TRAP_DctQ"/>
</dbReference>
<keyword evidence="3" id="KW-1003">Cell membrane</keyword>
<feature type="transmembrane region" description="Helical" evidence="9">
    <location>
        <begin position="123"/>
        <end position="145"/>
    </location>
</feature>
<dbReference type="GO" id="GO:0022857">
    <property type="term" value="F:transmembrane transporter activity"/>
    <property type="evidence" value="ECO:0007669"/>
    <property type="project" value="TreeGrafter"/>
</dbReference>
<dbReference type="STRING" id="1499687.BN1080_00266"/>
<proteinExistence type="inferred from homology"/>
<keyword evidence="2" id="KW-0813">Transport</keyword>
<dbReference type="GO" id="GO:0015740">
    <property type="term" value="P:C4-dicarboxylate transport"/>
    <property type="evidence" value="ECO:0007669"/>
    <property type="project" value="TreeGrafter"/>
</dbReference>
<evidence type="ECO:0000256" key="8">
    <source>
        <dbReference type="ARBA" id="ARBA00038436"/>
    </source>
</evidence>
<evidence type="ECO:0000259" key="10">
    <source>
        <dbReference type="Pfam" id="PF04290"/>
    </source>
</evidence>
<name>A0A098EHR4_9BACL</name>
<keyword evidence="7 9" id="KW-0472">Membrane</keyword>
<evidence type="ECO:0000313" key="11">
    <source>
        <dbReference type="EMBL" id="CEG21357.1"/>
    </source>
</evidence>
<keyword evidence="4" id="KW-0997">Cell inner membrane</keyword>
<keyword evidence="5 9" id="KW-0812">Transmembrane</keyword>
<evidence type="ECO:0000256" key="3">
    <source>
        <dbReference type="ARBA" id="ARBA00022475"/>
    </source>
</evidence>
<dbReference type="PANTHER" id="PTHR35011">
    <property type="entry name" value="2,3-DIKETO-L-GULONATE TRAP TRANSPORTER SMALL PERMEASE PROTEIN YIAM"/>
    <property type="match status" value="1"/>
</dbReference>
<dbReference type="Proteomes" id="UP000043699">
    <property type="component" value="Unassembled WGS sequence"/>
</dbReference>
<dbReference type="PANTHER" id="PTHR35011:SF2">
    <property type="entry name" value="2,3-DIKETO-L-GULONATE TRAP TRANSPORTER SMALL PERMEASE PROTEIN YIAM"/>
    <property type="match status" value="1"/>
</dbReference>
<dbReference type="GO" id="GO:0005886">
    <property type="term" value="C:plasma membrane"/>
    <property type="evidence" value="ECO:0007669"/>
    <property type="project" value="UniProtKB-SubCell"/>
</dbReference>
<evidence type="ECO:0000256" key="9">
    <source>
        <dbReference type="SAM" id="Phobius"/>
    </source>
</evidence>